<sequence length="324" mass="35994">MLQYQIALDTESFRKSLLRRSCPALTLYGLVYTDYQSQPSTPYLSGTTSRSPPSVEEGGLLGPSQVQVRAQSPKYTISTNTGQNFRLPVVHNLLMLNVPVVRQPVVHNLLMLNVSAVRLPVVHNLLMLNVPVVRQLVAHNLLMLNVPVVRQPVVHNLLMLNVPAVRLPVVHNLLMLNVPVVRQLVVHNLLMLNVPVVRQSVVHNLLMLKVPVVRQLMVHNLLMLDVPGVIQPVCSMLLNGCSRIQTPCFDKLFCKYGEIEGVSVLIDVQTLEHSMLTKDLTVVCSMPQVMSAAALADFLGNSFSTFPPSPSFLFPHYMPIFSPV</sequence>
<proteinExistence type="predicted"/>
<accession>A0A7R9CEG9</accession>
<dbReference type="AlphaFoldDB" id="A0A7R9CEG9"/>
<name>A0A7R9CEG9_TIMCR</name>
<organism evidence="1">
    <name type="scientific">Timema cristinae</name>
    <name type="common">Walking stick</name>
    <dbReference type="NCBI Taxonomy" id="61476"/>
    <lineage>
        <taxon>Eukaryota</taxon>
        <taxon>Metazoa</taxon>
        <taxon>Ecdysozoa</taxon>
        <taxon>Arthropoda</taxon>
        <taxon>Hexapoda</taxon>
        <taxon>Insecta</taxon>
        <taxon>Pterygota</taxon>
        <taxon>Neoptera</taxon>
        <taxon>Polyneoptera</taxon>
        <taxon>Phasmatodea</taxon>
        <taxon>Timematodea</taxon>
        <taxon>Timematoidea</taxon>
        <taxon>Timematidae</taxon>
        <taxon>Timema</taxon>
    </lineage>
</organism>
<dbReference type="EMBL" id="OC317097">
    <property type="protein sequence ID" value="CAD7394929.1"/>
    <property type="molecule type" value="Genomic_DNA"/>
</dbReference>
<protein>
    <submittedName>
        <fullName evidence="1">Uncharacterized protein</fullName>
    </submittedName>
</protein>
<gene>
    <name evidence="1" type="ORF">TCEB3V08_LOCUS2828</name>
</gene>
<reference evidence="1" key="1">
    <citation type="submission" date="2020-11" db="EMBL/GenBank/DDBJ databases">
        <authorList>
            <person name="Tran Van P."/>
        </authorList>
    </citation>
    <scope>NUCLEOTIDE SEQUENCE</scope>
</reference>
<evidence type="ECO:0000313" key="1">
    <source>
        <dbReference type="EMBL" id="CAD7394929.1"/>
    </source>
</evidence>